<accession>A0ABS1BQC8</accession>
<feature type="domain" description="DUF2726" evidence="2">
    <location>
        <begin position="44"/>
        <end position="158"/>
    </location>
</feature>
<dbReference type="RefSeq" id="WP_200520962.1">
    <property type="nucleotide sequence ID" value="NZ_JAEHNZ010000001.1"/>
</dbReference>
<protein>
    <submittedName>
        <fullName evidence="3">DUF2726 domain-containing protein</fullName>
    </submittedName>
</protein>
<comment type="caution">
    <text evidence="3">The sequence shown here is derived from an EMBL/GenBank/DDBJ whole genome shotgun (WGS) entry which is preliminary data.</text>
</comment>
<dbReference type="Proteomes" id="UP000614058">
    <property type="component" value="Unassembled WGS sequence"/>
</dbReference>
<evidence type="ECO:0000313" key="3">
    <source>
        <dbReference type="EMBL" id="MBK0395142.1"/>
    </source>
</evidence>
<evidence type="ECO:0000259" key="2">
    <source>
        <dbReference type="Pfam" id="PF10881"/>
    </source>
</evidence>
<reference evidence="3 4" key="1">
    <citation type="journal article" date="2021" name="Pathogens">
        <title>Isolation and Characterization of Kingella bonacorsii sp. nov., A Novel Kingella Species Detected in a Stable Periodontitis Subject.</title>
        <authorList>
            <person name="Antezack A."/>
            <person name="Boxberger M."/>
            <person name="Rolland C."/>
            <person name="Monnet-Corti V."/>
            <person name="La Scola B."/>
        </authorList>
    </citation>
    <scope>NUCLEOTIDE SEQUENCE [LARGE SCALE GENOMIC DNA]</scope>
    <source>
        <strain evidence="3 4">Marseille-Q4569</strain>
    </source>
</reference>
<dbReference type="Pfam" id="PF10881">
    <property type="entry name" value="DUF2726"/>
    <property type="match status" value="1"/>
</dbReference>
<gene>
    <name evidence="3" type="ORF">JDW22_00735</name>
</gene>
<evidence type="ECO:0000313" key="4">
    <source>
        <dbReference type="Proteomes" id="UP000614058"/>
    </source>
</evidence>
<keyword evidence="4" id="KW-1185">Reference proteome</keyword>
<evidence type="ECO:0000256" key="1">
    <source>
        <dbReference type="SAM" id="Phobius"/>
    </source>
</evidence>
<keyword evidence="1" id="KW-0812">Transmembrane</keyword>
<proteinExistence type="predicted"/>
<feature type="transmembrane region" description="Helical" evidence="1">
    <location>
        <begin position="6"/>
        <end position="24"/>
    </location>
</feature>
<organism evidence="3 4">
    <name type="scientific">Kingella bonacorsii</name>
    <dbReference type="NCBI Taxonomy" id="2796361"/>
    <lineage>
        <taxon>Bacteria</taxon>
        <taxon>Pseudomonadati</taxon>
        <taxon>Pseudomonadota</taxon>
        <taxon>Betaproteobacteria</taxon>
        <taxon>Neisseriales</taxon>
        <taxon>Neisseriaceae</taxon>
        <taxon>Kingella</taxon>
    </lineage>
</organism>
<keyword evidence="1" id="KW-1133">Transmembrane helix</keyword>
<dbReference type="InterPro" id="IPR024402">
    <property type="entry name" value="DUF2726"/>
</dbReference>
<name>A0ABS1BQC8_9NEIS</name>
<keyword evidence="1" id="KW-0472">Membrane</keyword>
<dbReference type="EMBL" id="JAEHNZ010000001">
    <property type="protein sequence ID" value="MBK0395142.1"/>
    <property type="molecule type" value="Genomic_DNA"/>
</dbReference>
<sequence length="168" mass="19473">MKPSLIFTLVILLLVFVALPIALLRRRNKNPFLAKHPKLPYLRRPLMTATEMDVYSTLLEALPDYMVFCQVQASRVLEVPKSRETYYWFNFVSRLSYDFVICRADSTPIAVIEVDDRTHELPERQEADNRKNKATQAAGVAVVRWLVGETPSHEEIAKLIRRIDRKSD</sequence>